<sequence length="330" mass="38505">MLNGFQTDDMREVFSNLLQRLQETEDEEIETVSSAPEVTKQKAKTKVILNKSTPVSSVAEKSSTTSKKKIKAKEFANTTLARMTGSAQKTKDKIKRLTEQQKEKEMQNVQKTPKINSNSREIGKRGGKIYERAEKEISQTQQKIEEKKKKIDEEREKNIQEELTFKPKILANEREKMTLEEFYEYNLEWKNRNKRRIDERKAEIEEKLMAELKFAPQIDENSQNLVEQMGQKLPIEKRLLEKKKASEKRLLEKKKQYSWSFTPDIIEKSRKLARKKVKKDENGDIFSRLFNLSIDSLPDKSPKFGGQGKCNSFSFTMFGEGNKSLDITFN</sequence>
<accession>A0A1R2CML8</accession>
<feature type="region of interest" description="Disordered" evidence="1">
    <location>
        <begin position="100"/>
        <end position="131"/>
    </location>
</feature>
<evidence type="ECO:0000256" key="1">
    <source>
        <dbReference type="SAM" id="MobiDB-lite"/>
    </source>
</evidence>
<keyword evidence="3" id="KW-1185">Reference proteome</keyword>
<evidence type="ECO:0000313" key="3">
    <source>
        <dbReference type="Proteomes" id="UP000187209"/>
    </source>
</evidence>
<reference evidence="2 3" key="1">
    <citation type="submission" date="2016-11" db="EMBL/GenBank/DDBJ databases">
        <title>The macronuclear genome of Stentor coeruleus: a giant cell with tiny introns.</title>
        <authorList>
            <person name="Slabodnick M."/>
            <person name="Ruby J.G."/>
            <person name="Reiff S.B."/>
            <person name="Swart E.C."/>
            <person name="Gosai S."/>
            <person name="Prabakaran S."/>
            <person name="Witkowska E."/>
            <person name="Larue G.E."/>
            <person name="Fisher S."/>
            <person name="Freeman R.M."/>
            <person name="Gunawardena J."/>
            <person name="Chu W."/>
            <person name="Stover N.A."/>
            <person name="Gregory B.D."/>
            <person name="Nowacki M."/>
            <person name="Derisi J."/>
            <person name="Roy S.W."/>
            <person name="Marshall W.F."/>
            <person name="Sood P."/>
        </authorList>
    </citation>
    <scope>NUCLEOTIDE SEQUENCE [LARGE SCALE GENOMIC DNA]</scope>
    <source>
        <strain evidence="2">WM001</strain>
    </source>
</reference>
<name>A0A1R2CML8_9CILI</name>
<dbReference type="AlphaFoldDB" id="A0A1R2CML8"/>
<feature type="compositionally biased region" description="Polar residues" evidence="1">
    <location>
        <begin position="107"/>
        <end position="120"/>
    </location>
</feature>
<dbReference type="Proteomes" id="UP000187209">
    <property type="component" value="Unassembled WGS sequence"/>
</dbReference>
<organism evidence="2 3">
    <name type="scientific">Stentor coeruleus</name>
    <dbReference type="NCBI Taxonomy" id="5963"/>
    <lineage>
        <taxon>Eukaryota</taxon>
        <taxon>Sar</taxon>
        <taxon>Alveolata</taxon>
        <taxon>Ciliophora</taxon>
        <taxon>Postciliodesmatophora</taxon>
        <taxon>Heterotrichea</taxon>
        <taxon>Heterotrichida</taxon>
        <taxon>Stentoridae</taxon>
        <taxon>Stentor</taxon>
    </lineage>
</organism>
<comment type="caution">
    <text evidence="2">The sequence shown here is derived from an EMBL/GenBank/DDBJ whole genome shotgun (WGS) entry which is preliminary data.</text>
</comment>
<evidence type="ECO:0000313" key="2">
    <source>
        <dbReference type="EMBL" id="OMJ90190.1"/>
    </source>
</evidence>
<dbReference type="OrthoDB" id="325480at2759"/>
<gene>
    <name evidence="2" type="ORF">SteCoe_7483</name>
</gene>
<protein>
    <submittedName>
        <fullName evidence="2">Uncharacterized protein</fullName>
    </submittedName>
</protein>
<dbReference type="EMBL" id="MPUH01000108">
    <property type="protein sequence ID" value="OMJ90190.1"/>
    <property type="molecule type" value="Genomic_DNA"/>
</dbReference>
<feature type="compositionally biased region" description="Basic and acidic residues" evidence="1">
    <location>
        <begin position="121"/>
        <end position="131"/>
    </location>
</feature>
<dbReference type="PANTHER" id="PTHR37028:SF4">
    <property type="entry name" value="ALMS MOTIF DOMAIN-CONTAINING PROTEIN"/>
    <property type="match status" value="1"/>
</dbReference>
<dbReference type="PANTHER" id="PTHR37028">
    <property type="entry name" value="UNNAMED PRODUCT-RELATED"/>
    <property type="match status" value="1"/>
</dbReference>
<proteinExistence type="predicted"/>